<evidence type="ECO:0000256" key="1">
    <source>
        <dbReference type="ARBA" id="ARBA00001968"/>
    </source>
</evidence>
<evidence type="ECO:0000313" key="12">
    <source>
        <dbReference type="EMBL" id="KAK2639004.1"/>
    </source>
</evidence>
<dbReference type="InterPro" id="IPR058353">
    <property type="entry name" value="DUF8040"/>
</dbReference>
<comment type="cofactor">
    <cofactor evidence="1">
        <name>a divalent metal cation</name>
        <dbReference type="ChEBI" id="CHEBI:60240"/>
    </cofactor>
</comment>
<dbReference type="PANTHER" id="PTHR22930">
    <property type="match status" value="1"/>
</dbReference>
<evidence type="ECO:0000256" key="8">
    <source>
        <dbReference type="SAM" id="MobiDB-lite"/>
    </source>
</evidence>
<dbReference type="Pfam" id="PF26138">
    <property type="entry name" value="DUF8040"/>
    <property type="match status" value="1"/>
</dbReference>
<dbReference type="GO" id="GO:0004518">
    <property type="term" value="F:nuclease activity"/>
    <property type="evidence" value="ECO:0007669"/>
    <property type="project" value="UniProtKB-KW"/>
</dbReference>
<dbReference type="EMBL" id="JANJYI010000008">
    <property type="protein sequence ID" value="KAK2639004.1"/>
    <property type="molecule type" value="Genomic_DNA"/>
</dbReference>
<dbReference type="GO" id="GO:0016787">
    <property type="term" value="F:hydrolase activity"/>
    <property type="evidence" value="ECO:0007669"/>
    <property type="project" value="UniProtKB-KW"/>
</dbReference>
<dbReference type="InterPro" id="IPR045249">
    <property type="entry name" value="HARBI1-like"/>
</dbReference>
<comment type="subcellular location">
    <subcellularLocation>
        <location evidence="2">Nucleus</location>
    </subcellularLocation>
</comment>
<evidence type="ECO:0000259" key="11">
    <source>
        <dbReference type="Pfam" id="PF26138"/>
    </source>
</evidence>
<dbReference type="Pfam" id="PF12776">
    <property type="entry name" value="Myb_DNA-bind_3"/>
    <property type="match status" value="1"/>
</dbReference>
<reference evidence="12" key="1">
    <citation type="journal article" date="2023" name="Plant J.">
        <title>Genome sequences and population genomics provide insights into the demographic history, inbreeding, and mutation load of two 'living fossil' tree species of Dipteronia.</title>
        <authorList>
            <person name="Feng Y."/>
            <person name="Comes H.P."/>
            <person name="Chen J."/>
            <person name="Zhu S."/>
            <person name="Lu R."/>
            <person name="Zhang X."/>
            <person name="Li P."/>
            <person name="Qiu J."/>
            <person name="Olsen K.M."/>
            <person name="Qiu Y."/>
        </authorList>
    </citation>
    <scope>NUCLEOTIDE SEQUENCE</scope>
    <source>
        <strain evidence="12">KIB01</strain>
    </source>
</reference>
<dbReference type="Proteomes" id="UP001280121">
    <property type="component" value="Unassembled WGS sequence"/>
</dbReference>
<evidence type="ECO:0000313" key="13">
    <source>
        <dbReference type="Proteomes" id="UP001280121"/>
    </source>
</evidence>
<dbReference type="GO" id="GO:0005634">
    <property type="term" value="C:nucleus"/>
    <property type="evidence" value="ECO:0007669"/>
    <property type="project" value="UniProtKB-SubCell"/>
</dbReference>
<feature type="domain" description="DDE Tnp4" evidence="10">
    <location>
        <begin position="102"/>
        <end position="262"/>
    </location>
</feature>
<proteinExistence type="inferred from homology"/>
<comment type="caution">
    <text evidence="12">The sequence shown here is derived from an EMBL/GenBank/DDBJ whole genome shotgun (WGS) entry which is preliminary data.</text>
</comment>
<evidence type="ECO:0000256" key="5">
    <source>
        <dbReference type="ARBA" id="ARBA00022723"/>
    </source>
</evidence>
<feature type="compositionally biased region" description="Polar residues" evidence="8">
    <location>
        <begin position="473"/>
        <end position="492"/>
    </location>
</feature>
<dbReference type="GO" id="GO:0046872">
    <property type="term" value="F:metal ion binding"/>
    <property type="evidence" value="ECO:0007669"/>
    <property type="project" value="UniProtKB-KW"/>
</dbReference>
<dbReference type="PANTHER" id="PTHR22930:SF281">
    <property type="entry name" value="NUCLEASE"/>
    <property type="match status" value="1"/>
</dbReference>
<feature type="region of interest" description="Disordered" evidence="8">
    <location>
        <begin position="473"/>
        <end position="503"/>
    </location>
</feature>
<keyword evidence="13" id="KW-1185">Reference proteome</keyword>
<dbReference type="AlphaFoldDB" id="A0AAD9TNU0"/>
<sequence length="567" mass="64484">MDRRTFTALCELLRGTGRLKIDGLVSVEEQVCMILHILAHHVKNRTIHNRFQRSGETVSRYFNSVLCAVLQLHNILLISPDPVPENCDDEKWKWFKNCLGALDGTFIQVHVPEVDKPRFRSRKGEIATNVLGVCSRDMIFTFSLPGWECSASDSRVLRDALTRPTGLKVPTGCYYLVDGGYTNGEGFLAPYRGTRYHLSEWRDSCAPVNHEEFFNMKHASTINVIERCFGLLKRRLAILRSPSFYPLKTQCKIITACCLLQNLIRREISVDPIEDELMEPEEDPMDHEFIGMDGGGSSQTNEQERSEVRRVWTKEEEDALLSILDEIVASGGRADCGSFRSGTVKNIETRLAFVIPNCGLKANPHIESKLKFWKKQHGIVYDMLNTSGFGWNDVRKCIEVDSDEAWKSYVQHHKQAEGFRGKHFPLYERLANIFGKDRATGKAAQTPDQQATDFDEGDNFGIDFEIPESFSPMSMNQSQSDLNGTQAASQPSSRKRLRSKSADQIASSMNRFSDMMKESMEKTTEAFKEFGQILATNKANEYKRIAQELQKIGIRRVDQVRVMKMFA</sequence>
<evidence type="ECO:0000256" key="3">
    <source>
        <dbReference type="ARBA" id="ARBA00006958"/>
    </source>
</evidence>
<evidence type="ECO:0008006" key="14">
    <source>
        <dbReference type="Google" id="ProtNLM"/>
    </source>
</evidence>
<accession>A0AAD9TNU0</accession>
<dbReference type="Pfam" id="PF13359">
    <property type="entry name" value="DDE_Tnp_4"/>
    <property type="match status" value="1"/>
</dbReference>
<keyword evidence="7" id="KW-0539">Nucleus</keyword>
<feature type="domain" description="Myb/SANT-like" evidence="9">
    <location>
        <begin position="312"/>
        <end position="409"/>
    </location>
</feature>
<dbReference type="InterPro" id="IPR024752">
    <property type="entry name" value="Myb/SANT-like_dom"/>
</dbReference>
<keyword evidence="4" id="KW-0540">Nuclease</keyword>
<evidence type="ECO:0000256" key="6">
    <source>
        <dbReference type="ARBA" id="ARBA00022801"/>
    </source>
</evidence>
<protein>
    <recommendedName>
        <fullName evidence="14">Myb/SANT-like domain-containing protein</fullName>
    </recommendedName>
</protein>
<dbReference type="InterPro" id="IPR027806">
    <property type="entry name" value="HARBI1_dom"/>
</dbReference>
<gene>
    <name evidence="12" type="ORF">Ddye_026799</name>
</gene>
<comment type="similarity">
    <text evidence="3">Belongs to the HARBI1 family.</text>
</comment>
<evidence type="ECO:0000259" key="9">
    <source>
        <dbReference type="Pfam" id="PF12776"/>
    </source>
</evidence>
<keyword evidence="6" id="KW-0378">Hydrolase</keyword>
<keyword evidence="5" id="KW-0479">Metal-binding</keyword>
<evidence type="ECO:0000256" key="7">
    <source>
        <dbReference type="ARBA" id="ARBA00023242"/>
    </source>
</evidence>
<evidence type="ECO:0000259" key="10">
    <source>
        <dbReference type="Pfam" id="PF13359"/>
    </source>
</evidence>
<feature type="region of interest" description="Disordered" evidence="8">
    <location>
        <begin position="438"/>
        <end position="459"/>
    </location>
</feature>
<organism evidence="12 13">
    <name type="scientific">Dipteronia dyeriana</name>
    <dbReference type="NCBI Taxonomy" id="168575"/>
    <lineage>
        <taxon>Eukaryota</taxon>
        <taxon>Viridiplantae</taxon>
        <taxon>Streptophyta</taxon>
        <taxon>Embryophyta</taxon>
        <taxon>Tracheophyta</taxon>
        <taxon>Spermatophyta</taxon>
        <taxon>Magnoliopsida</taxon>
        <taxon>eudicotyledons</taxon>
        <taxon>Gunneridae</taxon>
        <taxon>Pentapetalae</taxon>
        <taxon>rosids</taxon>
        <taxon>malvids</taxon>
        <taxon>Sapindales</taxon>
        <taxon>Sapindaceae</taxon>
        <taxon>Hippocastanoideae</taxon>
        <taxon>Acereae</taxon>
        <taxon>Dipteronia</taxon>
    </lineage>
</organism>
<evidence type="ECO:0000256" key="2">
    <source>
        <dbReference type="ARBA" id="ARBA00004123"/>
    </source>
</evidence>
<name>A0AAD9TNU0_9ROSI</name>
<feature type="domain" description="DUF8040" evidence="11">
    <location>
        <begin position="1"/>
        <end position="70"/>
    </location>
</feature>
<evidence type="ECO:0000256" key="4">
    <source>
        <dbReference type="ARBA" id="ARBA00022722"/>
    </source>
</evidence>